<feature type="compositionally biased region" description="Basic and acidic residues" evidence="1">
    <location>
        <begin position="26"/>
        <end position="44"/>
    </location>
</feature>
<reference evidence="2 4" key="1">
    <citation type="journal article" date="2020" name="Mol. Plant">
        <title>The Chromosome-Based Rubber Tree Genome Provides New Insights into Spurge Genome Evolution and Rubber Biosynthesis.</title>
        <authorList>
            <person name="Liu J."/>
            <person name="Shi C."/>
            <person name="Shi C.C."/>
            <person name="Li W."/>
            <person name="Zhang Q.J."/>
            <person name="Zhang Y."/>
            <person name="Li K."/>
            <person name="Lu H.F."/>
            <person name="Shi C."/>
            <person name="Zhu S.T."/>
            <person name="Xiao Z.Y."/>
            <person name="Nan H."/>
            <person name="Yue Y."/>
            <person name="Zhu X.G."/>
            <person name="Wu Y."/>
            <person name="Hong X.N."/>
            <person name="Fan G.Y."/>
            <person name="Tong Y."/>
            <person name="Zhang D."/>
            <person name="Mao C.L."/>
            <person name="Liu Y.L."/>
            <person name="Hao S.J."/>
            <person name="Liu W.Q."/>
            <person name="Lv M.Q."/>
            <person name="Zhang H.B."/>
            <person name="Liu Y."/>
            <person name="Hu-Tang G.R."/>
            <person name="Wang J.P."/>
            <person name="Wang J.H."/>
            <person name="Sun Y.H."/>
            <person name="Ni S.B."/>
            <person name="Chen W.B."/>
            <person name="Zhang X.C."/>
            <person name="Jiao Y.N."/>
            <person name="Eichler E.E."/>
            <person name="Li G.H."/>
            <person name="Liu X."/>
            <person name="Gao L.Z."/>
        </authorList>
    </citation>
    <scope>NUCLEOTIDE SEQUENCE [LARGE SCALE GENOMIC DNA]</scope>
    <source>
        <strain evidence="4">cv. GT1</strain>
        <tissue evidence="2">Leaf</tissue>
    </source>
</reference>
<feature type="compositionally biased region" description="Low complexity" evidence="1">
    <location>
        <begin position="1"/>
        <end position="14"/>
    </location>
</feature>
<dbReference type="Proteomes" id="UP000467840">
    <property type="component" value="Chromosome 4"/>
</dbReference>
<evidence type="ECO:0000313" key="4">
    <source>
        <dbReference type="Proteomes" id="UP000467840"/>
    </source>
</evidence>
<gene>
    <name evidence="2" type="ORF">GH714_020270</name>
    <name evidence="3" type="ORF">GH714_020319</name>
</gene>
<organism evidence="2 4">
    <name type="scientific">Hevea brasiliensis</name>
    <name type="common">Para rubber tree</name>
    <name type="synonym">Siphonia brasiliensis</name>
    <dbReference type="NCBI Taxonomy" id="3981"/>
    <lineage>
        <taxon>Eukaryota</taxon>
        <taxon>Viridiplantae</taxon>
        <taxon>Streptophyta</taxon>
        <taxon>Embryophyta</taxon>
        <taxon>Tracheophyta</taxon>
        <taxon>Spermatophyta</taxon>
        <taxon>Magnoliopsida</taxon>
        <taxon>eudicotyledons</taxon>
        <taxon>Gunneridae</taxon>
        <taxon>Pentapetalae</taxon>
        <taxon>rosids</taxon>
        <taxon>fabids</taxon>
        <taxon>Malpighiales</taxon>
        <taxon>Euphorbiaceae</taxon>
        <taxon>Crotonoideae</taxon>
        <taxon>Micrandreae</taxon>
        <taxon>Hevea</taxon>
    </lineage>
</organism>
<evidence type="ECO:0000313" key="2">
    <source>
        <dbReference type="EMBL" id="KAF2301126.1"/>
    </source>
</evidence>
<keyword evidence="4" id="KW-1185">Reference proteome</keyword>
<feature type="compositionally biased region" description="Basic residues" evidence="1">
    <location>
        <begin position="15"/>
        <end position="25"/>
    </location>
</feature>
<feature type="region of interest" description="Disordered" evidence="1">
    <location>
        <begin position="1"/>
        <end position="44"/>
    </location>
</feature>
<proteinExistence type="predicted"/>
<evidence type="ECO:0000256" key="1">
    <source>
        <dbReference type="SAM" id="MobiDB-lite"/>
    </source>
</evidence>
<sequence>MESLIRAQTAAQSQRARRSVNKKNKFQPENRPRKSIERLDDTRNEFHNKRLSTSYEMNAFDENPKIVEIDTYKPRSRSRRFADALSECDEEFHYQAISSPLPCPIPARILHTRMQKS</sequence>
<name>A0A6A6LM37_HEVBR</name>
<comment type="caution">
    <text evidence="2">The sequence shown here is derived from an EMBL/GenBank/DDBJ whole genome shotgun (WGS) entry which is preliminary data.</text>
</comment>
<dbReference type="EMBL" id="JAAGAX010000010">
    <property type="protein sequence ID" value="KAF2301126.1"/>
    <property type="molecule type" value="Genomic_DNA"/>
</dbReference>
<dbReference type="AlphaFoldDB" id="A0A6A6LM37"/>
<protein>
    <submittedName>
        <fullName evidence="2">Uncharacterized protein</fullName>
    </submittedName>
</protein>
<dbReference type="EMBL" id="JAAGAX010000010">
    <property type="protein sequence ID" value="KAF2301135.1"/>
    <property type="molecule type" value="Genomic_DNA"/>
</dbReference>
<evidence type="ECO:0000313" key="3">
    <source>
        <dbReference type="EMBL" id="KAF2301135.1"/>
    </source>
</evidence>
<accession>A0A6A6LM37</accession>